<organism evidence="3 4">
    <name type="scientific">Marinobacter adhaerens</name>
    <dbReference type="NCBI Taxonomy" id="1033846"/>
    <lineage>
        <taxon>Bacteria</taxon>
        <taxon>Pseudomonadati</taxon>
        <taxon>Pseudomonadota</taxon>
        <taxon>Gammaproteobacteria</taxon>
        <taxon>Pseudomonadales</taxon>
        <taxon>Marinobacteraceae</taxon>
        <taxon>Marinobacter</taxon>
    </lineage>
</organism>
<dbReference type="Gene3D" id="3.40.50.300">
    <property type="entry name" value="P-loop containing nucleotide triphosphate hydrolases"/>
    <property type="match status" value="1"/>
</dbReference>
<sequence>RRVLTQPMAWESLKRILSSGEIRIESLERLYGLVSTVSLQPEPIPVSVKVVLLGDRMLYYLLSHYDPDFLDLFKVEADFEDDLDRNEECYELYARMIATMARGLKMRPLERSAVARLIEHASRLAADQRKLTAHDRVLRDILSEADHWAGQAGADTVEASHLQQAIDEREYRASRVRERSREQISRGVVMIATTGEEVAQVNGLSVLRLGASMFGQPTRITATARPGKGQVVDIEREAKLGGPIHSKAVMILSRFLASRYAGDGELSLSASLAFEQSYGGVEGDSAS</sequence>
<reference evidence="3 4" key="1">
    <citation type="journal article" date="2018" name="Nat. Biotechnol.">
        <title>A standardized bacterial taxonomy based on genome phylogeny substantially revises the tree of life.</title>
        <authorList>
            <person name="Parks D.H."/>
            <person name="Chuvochina M."/>
            <person name="Waite D.W."/>
            <person name="Rinke C."/>
            <person name="Skarshewski A."/>
            <person name="Chaumeil P.A."/>
            <person name="Hugenholtz P."/>
        </authorList>
    </citation>
    <scope>NUCLEOTIDE SEQUENCE [LARGE SCALE GENOMIC DNA]</scope>
    <source>
        <strain evidence="3">UBA9380</strain>
    </source>
</reference>
<evidence type="ECO:0000259" key="1">
    <source>
        <dbReference type="Pfam" id="PF13654"/>
    </source>
</evidence>
<gene>
    <name evidence="3" type="ORF">DC045_11510</name>
</gene>
<dbReference type="Gene3D" id="3.30.230.10">
    <property type="match status" value="1"/>
</dbReference>
<dbReference type="Proteomes" id="UP000263489">
    <property type="component" value="Unassembled WGS sequence"/>
</dbReference>
<feature type="non-terminal residue" evidence="3">
    <location>
        <position position="1"/>
    </location>
</feature>
<dbReference type="GO" id="GO:0006508">
    <property type="term" value="P:proteolysis"/>
    <property type="evidence" value="ECO:0007669"/>
    <property type="project" value="UniProtKB-KW"/>
</dbReference>
<dbReference type="EMBL" id="DNNA01000180">
    <property type="protein sequence ID" value="HBC34914.1"/>
    <property type="molecule type" value="Genomic_DNA"/>
</dbReference>
<dbReference type="InterPro" id="IPR020568">
    <property type="entry name" value="Ribosomal_Su5_D2-typ_SF"/>
</dbReference>
<proteinExistence type="predicted"/>
<evidence type="ECO:0000313" key="3">
    <source>
        <dbReference type="EMBL" id="HBC34914.1"/>
    </source>
</evidence>
<dbReference type="AlphaFoldDB" id="A0A352ITY1"/>
<comment type="caution">
    <text evidence="3">The sequence shown here is derived from an EMBL/GenBank/DDBJ whole genome shotgun (WGS) entry which is preliminary data.</text>
</comment>
<dbReference type="InterPro" id="IPR046843">
    <property type="entry name" value="LonB_AAA-LID"/>
</dbReference>
<feature type="non-terminal residue" evidence="3">
    <location>
        <position position="287"/>
    </location>
</feature>
<keyword evidence="3" id="KW-0645">Protease</keyword>
<accession>A0A352ITY1</accession>
<keyword evidence="3" id="KW-0378">Hydrolase</keyword>
<dbReference type="Gene3D" id="1.10.8.60">
    <property type="match status" value="1"/>
</dbReference>
<dbReference type="InterPro" id="IPR041699">
    <property type="entry name" value="AAA_32"/>
</dbReference>
<feature type="domain" description="Lon protease AAA" evidence="1">
    <location>
        <begin position="2"/>
        <end position="80"/>
    </location>
</feature>
<protein>
    <submittedName>
        <fullName evidence="3">ATP-dependent protease</fullName>
    </submittedName>
</protein>
<dbReference type="Pfam" id="PF20436">
    <property type="entry name" value="LonB_AAA-LID"/>
    <property type="match status" value="1"/>
</dbReference>
<dbReference type="InterPro" id="IPR014721">
    <property type="entry name" value="Ribsml_uS5_D2-typ_fold_subgr"/>
</dbReference>
<dbReference type="SUPFAM" id="SSF54211">
    <property type="entry name" value="Ribosomal protein S5 domain 2-like"/>
    <property type="match status" value="1"/>
</dbReference>
<dbReference type="GO" id="GO:0008233">
    <property type="term" value="F:peptidase activity"/>
    <property type="evidence" value="ECO:0007669"/>
    <property type="project" value="UniProtKB-KW"/>
</dbReference>
<evidence type="ECO:0000313" key="4">
    <source>
        <dbReference type="Proteomes" id="UP000263489"/>
    </source>
</evidence>
<dbReference type="InterPro" id="IPR027417">
    <property type="entry name" value="P-loop_NTPase"/>
</dbReference>
<name>A0A352ITY1_9GAMM</name>
<feature type="domain" description="LonB AAA+ ATPase LID" evidence="2">
    <location>
        <begin position="108"/>
        <end position="172"/>
    </location>
</feature>
<evidence type="ECO:0000259" key="2">
    <source>
        <dbReference type="Pfam" id="PF20436"/>
    </source>
</evidence>
<dbReference type="Pfam" id="PF13654">
    <property type="entry name" value="AAA_32"/>
    <property type="match status" value="1"/>
</dbReference>